<evidence type="ECO:0000256" key="1">
    <source>
        <dbReference type="ARBA" id="ARBA00005474"/>
    </source>
</evidence>
<gene>
    <name evidence="3" type="ORF">Ccrd_016356</name>
</gene>
<comment type="similarity">
    <text evidence="1">Belongs to the LOB domain-containing protein family.</text>
</comment>
<dbReference type="PANTHER" id="PTHR31304">
    <property type="entry name" value="LOB DOMAIN-CONTAINING PROTEIN 38"/>
    <property type="match status" value="1"/>
</dbReference>
<dbReference type="InterPro" id="IPR004883">
    <property type="entry name" value="LOB"/>
</dbReference>
<dbReference type="PANTHER" id="PTHR31304:SF9">
    <property type="entry name" value="LOB DOMAIN-CONTAINING PROTEIN 40"/>
    <property type="match status" value="1"/>
</dbReference>
<proteinExistence type="inferred from homology"/>
<dbReference type="Pfam" id="PF03195">
    <property type="entry name" value="LOB"/>
    <property type="match status" value="1"/>
</dbReference>
<evidence type="ECO:0000259" key="2">
    <source>
        <dbReference type="PROSITE" id="PS50891"/>
    </source>
</evidence>
<dbReference type="Proteomes" id="UP000243975">
    <property type="component" value="Unassembled WGS sequence"/>
</dbReference>
<evidence type="ECO:0000313" key="3">
    <source>
        <dbReference type="EMBL" id="KVI05316.1"/>
    </source>
</evidence>
<dbReference type="AlphaFoldDB" id="A0A103YA31"/>
<protein>
    <submittedName>
        <fullName evidence="3">Lateral organ boundaries domain-containing protein</fullName>
    </submittedName>
</protein>
<name>A0A103YA31_CYNCS</name>
<organism evidence="3 4">
    <name type="scientific">Cynara cardunculus var. scolymus</name>
    <name type="common">Globe artichoke</name>
    <name type="synonym">Cynara scolymus</name>
    <dbReference type="NCBI Taxonomy" id="59895"/>
    <lineage>
        <taxon>Eukaryota</taxon>
        <taxon>Viridiplantae</taxon>
        <taxon>Streptophyta</taxon>
        <taxon>Embryophyta</taxon>
        <taxon>Tracheophyta</taxon>
        <taxon>Spermatophyta</taxon>
        <taxon>Magnoliopsida</taxon>
        <taxon>eudicotyledons</taxon>
        <taxon>Gunneridae</taxon>
        <taxon>Pentapetalae</taxon>
        <taxon>asterids</taxon>
        <taxon>campanulids</taxon>
        <taxon>Asterales</taxon>
        <taxon>Asteraceae</taxon>
        <taxon>Carduoideae</taxon>
        <taxon>Cardueae</taxon>
        <taxon>Carduinae</taxon>
        <taxon>Cynara</taxon>
    </lineage>
</organism>
<reference evidence="3 4" key="1">
    <citation type="journal article" date="2016" name="Sci. Rep.">
        <title>The genome sequence of the outbreeding globe artichoke constructed de novo incorporating a phase-aware low-pass sequencing strategy of F1 progeny.</title>
        <authorList>
            <person name="Scaglione D."/>
            <person name="Reyes-Chin-Wo S."/>
            <person name="Acquadro A."/>
            <person name="Froenicke L."/>
            <person name="Portis E."/>
            <person name="Beitel C."/>
            <person name="Tirone M."/>
            <person name="Mauro R."/>
            <person name="Lo Monaco A."/>
            <person name="Mauromicale G."/>
            <person name="Faccioli P."/>
            <person name="Cattivelli L."/>
            <person name="Rieseberg L."/>
            <person name="Michelmore R."/>
            <person name="Lanteri S."/>
        </authorList>
    </citation>
    <scope>NUCLEOTIDE SEQUENCE [LARGE SCALE GENOMIC DNA]</scope>
    <source>
        <strain evidence="3">2C</strain>
    </source>
</reference>
<dbReference type="PROSITE" id="PS50891">
    <property type="entry name" value="LOB"/>
    <property type="match status" value="1"/>
</dbReference>
<accession>A0A103YA31</accession>
<evidence type="ECO:0000313" key="4">
    <source>
        <dbReference type="Proteomes" id="UP000243975"/>
    </source>
</evidence>
<dbReference type="EMBL" id="LEKV01001879">
    <property type="protein sequence ID" value="KVI05316.1"/>
    <property type="molecule type" value="Genomic_DNA"/>
</dbReference>
<comment type="caution">
    <text evidence="3">The sequence shown here is derived from an EMBL/GenBank/DDBJ whole genome shotgun (WGS) entry which is preliminary data.</text>
</comment>
<sequence length="344" mass="37791">MSCNGCRVLRKGCNDNCILRPCLSWIISPQSQANATLFLAKFYGRAGLFNLINASPDHLRPDIFRSLLHEACGRIINPTYGSVGLLWSGNWEQCQAAVDSVLQGSPIMQLPTNNHHDVAVAVGPQNSMMPLEGCDIRHLYKDPNSHNHRAQICKRFNRPNDDAKEPELGNLTADGLGDEGEVWFGGGGVRRGCLVVVGVEGITNRRSFPARFFYPLSFPPSPALAVAASRQALLSFRSDRRSLPAGAAFFPLRSTFSSGRRCFPSTGADAVHQEGREKTKKRAWLLGYGKWIEEEDAINGGSVRLGLGVTTKRLLDDDARTGAFDKELNQYQKLGLTFNDSSII</sequence>
<keyword evidence="4" id="KW-1185">Reference proteome</keyword>
<dbReference type="Gramene" id="KVI05316">
    <property type="protein sequence ID" value="KVI05316"/>
    <property type="gene ID" value="Ccrd_016356"/>
</dbReference>
<dbReference type="GO" id="GO:0010468">
    <property type="term" value="P:regulation of gene expression"/>
    <property type="evidence" value="ECO:0007669"/>
    <property type="project" value="TreeGrafter"/>
</dbReference>
<dbReference type="STRING" id="59895.A0A103YA31"/>
<feature type="domain" description="LOB" evidence="2">
    <location>
        <begin position="1"/>
        <end position="107"/>
    </location>
</feature>